<organism evidence="4 5">
    <name type="scientific">Tomitella fengzijianii</name>
    <dbReference type="NCBI Taxonomy" id="2597660"/>
    <lineage>
        <taxon>Bacteria</taxon>
        <taxon>Bacillati</taxon>
        <taxon>Actinomycetota</taxon>
        <taxon>Actinomycetes</taxon>
        <taxon>Mycobacteriales</taxon>
        <taxon>Tomitella</taxon>
    </lineage>
</organism>
<dbReference type="NCBIfam" id="TIGR01300">
    <property type="entry name" value="CPA3_mnhG_phaG"/>
    <property type="match status" value="1"/>
</dbReference>
<dbReference type="Proteomes" id="UP000317344">
    <property type="component" value="Chromosome"/>
</dbReference>
<feature type="compositionally biased region" description="Acidic residues" evidence="2">
    <location>
        <begin position="116"/>
        <end position="135"/>
    </location>
</feature>
<dbReference type="AlphaFoldDB" id="A0A516X6S8"/>
<feature type="transmembrane region" description="Helical" evidence="3">
    <location>
        <begin position="65"/>
        <end position="87"/>
    </location>
</feature>
<feature type="compositionally biased region" description="Gly residues" evidence="2">
    <location>
        <begin position="153"/>
        <end position="162"/>
    </location>
</feature>
<evidence type="ECO:0000256" key="3">
    <source>
        <dbReference type="SAM" id="Phobius"/>
    </source>
</evidence>
<protein>
    <submittedName>
        <fullName evidence="4">Monovalent cation/H(+) antiporter subunit G</fullName>
    </submittedName>
</protein>
<keyword evidence="5" id="KW-1185">Reference proteome</keyword>
<dbReference type="OrthoDB" id="3214257at2"/>
<evidence type="ECO:0000256" key="2">
    <source>
        <dbReference type="SAM" id="MobiDB-lite"/>
    </source>
</evidence>
<proteinExistence type="inferred from homology"/>
<keyword evidence="3" id="KW-0812">Transmembrane</keyword>
<feature type="region of interest" description="Disordered" evidence="2">
    <location>
        <begin position="106"/>
        <end position="162"/>
    </location>
</feature>
<keyword evidence="3" id="KW-1133">Transmembrane helix</keyword>
<dbReference type="InterPro" id="IPR005133">
    <property type="entry name" value="PhaG_MnhG_YufB"/>
</dbReference>
<sequence length="162" mass="16620">MNAALDWAAAILVLLGSLFALTAAIGLVRFPDTVSRMHPSTKTQVLGLLLVLVGAGIRLRGSVDVGMLVLAGLFTVIVSPVFAHLVGRSAYRERGLRVDLMTRDEMPAEPAVVDEKLDDDDDVDDDDAEDAEDADGGAGDADGGAGDAEDADGGAGDGGGRT</sequence>
<dbReference type="PANTHER" id="PTHR34703">
    <property type="entry name" value="ANTIPORTER SUBUNIT MNHG2-RELATED"/>
    <property type="match status" value="1"/>
</dbReference>
<feature type="transmembrane region" description="Helical" evidence="3">
    <location>
        <begin position="6"/>
        <end position="28"/>
    </location>
</feature>
<evidence type="ECO:0000256" key="1">
    <source>
        <dbReference type="ARBA" id="ARBA00008404"/>
    </source>
</evidence>
<comment type="similarity">
    <text evidence="1">Belongs to the CPA3 antiporters (TC 2.A.63) subunit G family.</text>
</comment>
<dbReference type="Pfam" id="PF03334">
    <property type="entry name" value="PhaG_MnhG_YufB"/>
    <property type="match status" value="1"/>
</dbReference>
<name>A0A516X6S8_9ACTN</name>
<dbReference type="KEGG" id="toy:FO059_14850"/>
<reference evidence="4 5" key="1">
    <citation type="submission" date="2019-07" db="EMBL/GenBank/DDBJ databases">
        <title>Tomitella cavernea sp. nov., an actinomycete isolated from soil.</title>
        <authorList>
            <person name="Cheng J."/>
        </authorList>
    </citation>
    <scope>NUCLEOTIDE SEQUENCE [LARGE SCALE GENOMIC DNA]</scope>
    <source>
        <strain evidence="4 5">HY188</strain>
    </source>
</reference>
<evidence type="ECO:0000313" key="4">
    <source>
        <dbReference type="EMBL" id="QDQ98361.1"/>
    </source>
</evidence>
<accession>A0A516X6S8</accession>
<gene>
    <name evidence="4" type="ORF">FO059_14850</name>
</gene>
<evidence type="ECO:0000313" key="5">
    <source>
        <dbReference type="Proteomes" id="UP000317344"/>
    </source>
</evidence>
<dbReference type="GO" id="GO:0015385">
    <property type="term" value="F:sodium:proton antiporter activity"/>
    <property type="evidence" value="ECO:0007669"/>
    <property type="project" value="TreeGrafter"/>
</dbReference>
<feature type="compositionally biased region" description="Gly residues" evidence="2">
    <location>
        <begin position="136"/>
        <end position="146"/>
    </location>
</feature>
<dbReference type="NCBIfam" id="NF009314">
    <property type="entry name" value="PRK12674.1-2"/>
    <property type="match status" value="1"/>
</dbReference>
<reference evidence="4 5" key="2">
    <citation type="submission" date="2019-07" db="EMBL/GenBank/DDBJ databases">
        <authorList>
            <person name="Huang Y."/>
        </authorList>
    </citation>
    <scope>NUCLEOTIDE SEQUENCE [LARGE SCALE GENOMIC DNA]</scope>
    <source>
        <strain evidence="4 5">HY188</strain>
    </source>
</reference>
<dbReference type="PANTHER" id="PTHR34703:SF1">
    <property type="entry name" value="ANTIPORTER SUBUNIT MNHG2-RELATED"/>
    <property type="match status" value="1"/>
</dbReference>
<dbReference type="EMBL" id="CP041765">
    <property type="protein sequence ID" value="QDQ98361.1"/>
    <property type="molecule type" value="Genomic_DNA"/>
</dbReference>
<keyword evidence="3" id="KW-0472">Membrane</keyword>